<dbReference type="GO" id="GO:0046872">
    <property type="term" value="F:metal ion binding"/>
    <property type="evidence" value="ECO:0007669"/>
    <property type="project" value="UniProtKB-KW"/>
</dbReference>
<dbReference type="Gene3D" id="1.20.1300.10">
    <property type="entry name" value="Fumarate reductase/succinate dehydrogenase, transmembrane subunit"/>
    <property type="match status" value="1"/>
</dbReference>
<protein>
    <recommendedName>
        <fullName evidence="4">Succinate dehydrogenase cytochrome b556 subunit</fullName>
    </recommendedName>
</protein>
<comment type="subcellular location">
    <subcellularLocation>
        <location evidence="2">Membrane</location>
        <topology evidence="2">Multi-pass membrane protein</topology>
    </subcellularLocation>
</comment>
<dbReference type="InterPro" id="IPR018495">
    <property type="entry name" value="Succ_DH_cyt_bsu_CS"/>
</dbReference>
<evidence type="ECO:0000256" key="4">
    <source>
        <dbReference type="ARBA" id="ARBA00020076"/>
    </source>
</evidence>
<dbReference type="PROSITE" id="PS01001">
    <property type="entry name" value="SDH_CYT_2"/>
    <property type="match status" value="1"/>
</dbReference>
<dbReference type="GO" id="GO:0006099">
    <property type="term" value="P:tricarboxylic acid cycle"/>
    <property type="evidence" value="ECO:0007669"/>
    <property type="project" value="InterPro"/>
</dbReference>
<dbReference type="RefSeq" id="WP_087142678.1">
    <property type="nucleotide sequence ID" value="NZ_FUKI01000062.1"/>
</dbReference>
<dbReference type="InterPro" id="IPR014314">
    <property type="entry name" value="Succ_DH_cytb556"/>
</dbReference>
<evidence type="ECO:0000256" key="7">
    <source>
        <dbReference type="ARBA" id="ARBA00022723"/>
    </source>
</evidence>
<dbReference type="PANTHER" id="PTHR10978">
    <property type="entry name" value="SUCCINATE DEHYDROGENASE CYTOCHROME B560 SUBUNIT"/>
    <property type="match status" value="1"/>
</dbReference>
<dbReference type="OrthoDB" id="9799441at2"/>
<dbReference type="PANTHER" id="PTHR10978:SF5">
    <property type="entry name" value="SUCCINATE DEHYDROGENASE CYTOCHROME B560 SUBUNIT, MITOCHONDRIAL"/>
    <property type="match status" value="1"/>
</dbReference>
<feature type="transmembrane region" description="Helical" evidence="13">
    <location>
        <begin position="101"/>
        <end position="123"/>
    </location>
</feature>
<evidence type="ECO:0000256" key="3">
    <source>
        <dbReference type="ARBA" id="ARBA00007244"/>
    </source>
</evidence>
<keyword evidence="8 13" id="KW-1133">Transmembrane helix</keyword>
<evidence type="ECO:0000256" key="6">
    <source>
        <dbReference type="ARBA" id="ARBA00022692"/>
    </source>
</evidence>
<dbReference type="GO" id="GO:0009055">
    <property type="term" value="F:electron transfer activity"/>
    <property type="evidence" value="ECO:0007669"/>
    <property type="project" value="InterPro"/>
</dbReference>
<keyword evidence="10 13" id="KW-0472">Membrane</keyword>
<dbReference type="GO" id="GO:0016020">
    <property type="term" value="C:membrane"/>
    <property type="evidence" value="ECO:0007669"/>
    <property type="project" value="UniProtKB-SubCell"/>
</dbReference>
<dbReference type="EMBL" id="FUKI01000062">
    <property type="protein sequence ID" value="SJM90758.1"/>
    <property type="molecule type" value="Genomic_DNA"/>
</dbReference>
<accession>A0A1R4H3C7</accession>
<evidence type="ECO:0000256" key="9">
    <source>
        <dbReference type="ARBA" id="ARBA00023004"/>
    </source>
</evidence>
<feature type="transmembrane region" description="Helical" evidence="13">
    <location>
        <begin position="68"/>
        <end position="89"/>
    </location>
</feature>
<evidence type="ECO:0000256" key="11">
    <source>
        <dbReference type="ARBA" id="ARBA00025912"/>
    </source>
</evidence>
<dbReference type="SUPFAM" id="SSF81343">
    <property type="entry name" value="Fumarate reductase respiratory complex transmembrane subunits"/>
    <property type="match status" value="1"/>
</dbReference>
<evidence type="ECO:0000256" key="12">
    <source>
        <dbReference type="PIRSR" id="PIRSR000178-1"/>
    </source>
</evidence>
<keyword evidence="9 12" id="KW-0408">Iron</keyword>
<dbReference type="NCBIfam" id="TIGR02970">
    <property type="entry name" value="succ_dehyd_cytB"/>
    <property type="match status" value="1"/>
</dbReference>
<organism evidence="14 15">
    <name type="scientific">Crenothrix polyspora</name>
    <dbReference type="NCBI Taxonomy" id="360316"/>
    <lineage>
        <taxon>Bacteria</taxon>
        <taxon>Pseudomonadati</taxon>
        <taxon>Pseudomonadota</taxon>
        <taxon>Gammaproteobacteria</taxon>
        <taxon>Methylococcales</taxon>
        <taxon>Crenotrichaceae</taxon>
        <taxon>Crenothrix</taxon>
    </lineage>
</organism>
<keyword evidence="5 12" id="KW-0349">Heme</keyword>
<comment type="similarity">
    <text evidence="3">Belongs to the cytochrome b560 family.</text>
</comment>
<evidence type="ECO:0000256" key="5">
    <source>
        <dbReference type="ARBA" id="ARBA00022617"/>
    </source>
</evidence>
<feature type="transmembrane region" description="Helical" evidence="13">
    <location>
        <begin position="28"/>
        <end position="48"/>
    </location>
</feature>
<dbReference type="PROSITE" id="PS01000">
    <property type="entry name" value="SDH_CYT_1"/>
    <property type="match status" value="1"/>
</dbReference>
<gene>
    <name evidence="14" type="ORF">CRENPOLYSF1_1540021</name>
</gene>
<comment type="cofactor">
    <cofactor evidence="12">
        <name>heme</name>
        <dbReference type="ChEBI" id="CHEBI:30413"/>
    </cofactor>
    <text evidence="12">The heme is bound between the two transmembrane subunits.</text>
</comment>
<evidence type="ECO:0000313" key="15">
    <source>
        <dbReference type="Proteomes" id="UP000195667"/>
    </source>
</evidence>
<feature type="binding site" description="axial binding residue" evidence="12">
    <location>
        <position position="80"/>
    </location>
    <ligand>
        <name>heme</name>
        <dbReference type="ChEBI" id="CHEBI:30413"/>
        <note>ligand shared with second transmembrane subunit</note>
    </ligand>
    <ligandPart>
        <name>Fe</name>
        <dbReference type="ChEBI" id="CHEBI:18248"/>
    </ligandPart>
</feature>
<evidence type="ECO:0000256" key="8">
    <source>
        <dbReference type="ARBA" id="ARBA00022989"/>
    </source>
</evidence>
<dbReference type="InterPro" id="IPR034804">
    <property type="entry name" value="SQR/QFR_C/D"/>
</dbReference>
<reference evidence="15" key="1">
    <citation type="submission" date="2017-02" db="EMBL/GenBank/DDBJ databases">
        <authorList>
            <person name="Daims H."/>
        </authorList>
    </citation>
    <scope>NUCLEOTIDE SEQUENCE [LARGE SCALE GENOMIC DNA]</scope>
</reference>
<comment type="function">
    <text evidence="1">Membrane-anchoring subunit of succinate dehydrogenase (SDH).</text>
</comment>
<sequence length="124" mass="13662">MANNRPTSPHLHVYKLPLTGLISISHRITGVLLSAGLLCVVYVLWAVAGGAVSYQSVQAFLQVGLIRLVYWGFVFALFFHLCHGVRHLLWDMGRSFDRATLTRYACIELFAAGLLTLATFVIAG</sequence>
<keyword evidence="7 12" id="KW-0479">Metal-binding</keyword>
<comment type="subunit">
    <text evidence="11">Part of an enzyme complex containing four subunits: a flavoprotein, an iron-sulfur protein, plus two membrane-anchoring proteins, SdhC and SdhD. The complex can form homotrimers.</text>
</comment>
<keyword evidence="6 13" id="KW-0812">Transmembrane</keyword>
<evidence type="ECO:0000256" key="13">
    <source>
        <dbReference type="SAM" id="Phobius"/>
    </source>
</evidence>
<evidence type="ECO:0000256" key="10">
    <source>
        <dbReference type="ARBA" id="ARBA00023136"/>
    </source>
</evidence>
<dbReference type="InterPro" id="IPR000701">
    <property type="entry name" value="SuccDH_FuR_B_TM-su"/>
</dbReference>
<evidence type="ECO:0000256" key="1">
    <source>
        <dbReference type="ARBA" id="ARBA00004050"/>
    </source>
</evidence>
<keyword evidence="15" id="KW-1185">Reference proteome</keyword>
<proteinExistence type="inferred from homology"/>
<dbReference type="PIRSF" id="PIRSF000178">
    <property type="entry name" value="SDH_cyt_b560"/>
    <property type="match status" value="1"/>
</dbReference>
<dbReference type="Pfam" id="PF01127">
    <property type="entry name" value="Sdh_cyt"/>
    <property type="match status" value="1"/>
</dbReference>
<evidence type="ECO:0000313" key="14">
    <source>
        <dbReference type="EMBL" id="SJM90758.1"/>
    </source>
</evidence>
<dbReference type="Proteomes" id="UP000195667">
    <property type="component" value="Unassembled WGS sequence"/>
</dbReference>
<dbReference type="CDD" id="cd03499">
    <property type="entry name" value="SQR_TypeC_SdhC"/>
    <property type="match status" value="1"/>
</dbReference>
<name>A0A1R4H3C7_9GAMM</name>
<dbReference type="AlphaFoldDB" id="A0A1R4H3C7"/>
<evidence type="ECO:0000256" key="2">
    <source>
        <dbReference type="ARBA" id="ARBA00004141"/>
    </source>
</evidence>